<dbReference type="Proteomes" id="UP000286402">
    <property type="component" value="Unassembled WGS sequence"/>
</dbReference>
<protein>
    <recommendedName>
        <fullName evidence="5">Endosialidase-like protein</fullName>
    </recommendedName>
</protein>
<gene>
    <name evidence="3" type="ORF">BCY89_20555</name>
</gene>
<keyword evidence="2" id="KW-0732">Signal</keyword>
<feature type="coiled-coil region" evidence="1">
    <location>
        <begin position="275"/>
        <end position="312"/>
    </location>
</feature>
<evidence type="ECO:0000256" key="2">
    <source>
        <dbReference type="SAM" id="SignalP"/>
    </source>
</evidence>
<dbReference type="AlphaFoldDB" id="A0A420FBG2"/>
<proteinExistence type="predicted"/>
<keyword evidence="1" id="KW-0175">Coiled coil</keyword>
<keyword evidence="4" id="KW-1185">Reference proteome</keyword>
<dbReference type="EMBL" id="MCAQ01000030">
    <property type="protein sequence ID" value="RKF30191.1"/>
    <property type="molecule type" value="Genomic_DNA"/>
</dbReference>
<evidence type="ECO:0008006" key="5">
    <source>
        <dbReference type="Google" id="ProtNLM"/>
    </source>
</evidence>
<name>A0A420FBG2_9SPHI</name>
<accession>A0A420FBG2</accession>
<comment type="caution">
    <text evidence="3">The sequence shown here is derived from an EMBL/GenBank/DDBJ whole genome shotgun (WGS) entry which is preliminary data.</text>
</comment>
<evidence type="ECO:0000313" key="3">
    <source>
        <dbReference type="EMBL" id="RKF30191.1"/>
    </source>
</evidence>
<feature type="chain" id="PRO_5019405316" description="Endosialidase-like protein" evidence="2">
    <location>
        <begin position="27"/>
        <end position="316"/>
    </location>
</feature>
<sequence length="316" mass="35365">MEFYKKEKIIFYVSSLFLLTGLNSFAQNTFPSSGNVGIGTNSPTKSLDVVGTIKGNEINFPAIGYDFSSAPRTQLGPMSLKLFDDYVTYRPGGTSPGNNSYGTLLAIYGRTSHWESNIYFGASDKRMYFRTSTWSGGGGENGTGQFNNWRTLLDSHSDIKSTGRLLLTGTGNHIFSSGNVGIGTETPQAKLSVNGNILAKEIKIKTDISVPDYVFEPDYELNSLEFIEQYIKSNKHLPEIPSAKEIERDGLDVAGMNLQLLKKIEELTLYAIKQETEIKNQNLKSEQQKDLLEQQRKLIERMDQRIKLLESKNTNR</sequence>
<evidence type="ECO:0000313" key="4">
    <source>
        <dbReference type="Proteomes" id="UP000286402"/>
    </source>
</evidence>
<organism evidence="3 4">
    <name type="scientific">Sphingobacterium siyangense</name>
    <dbReference type="NCBI Taxonomy" id="459529"/>
    <lineage>
        <taxon>Bacteria</taxon>
        <taxon>Pseudomonadati</taxon>
        <taxon>Bacteroidota</taxon>
        <taxon>Sphingobacteriia</taxon>
        <taxon>Sphingobacteriales</taxon>
        <taxon>Sphingobacteriaceae</taxon>
        <taxon>Sphingobacterium</taxon>
    </lineage>
</organism>
<evidence type="ECO:0000256" key="1">
    <source>
        <dbReference type="SAM" id="Coils"/>
    </source>
</evidence>
<dbReference type="RefSeq" id="WP_120336719.1">
    <property type="nucleotide sequence ID" value="NZ_JBPFRJ010000002.1"/>
</dbReference>
<feature type="signal peptide" evidence="2">
    <location>
        <begin position="1"/>
        <end position="26"/>
    </location>
</feature>
<reference evidence="3 4" key="1">
    <citation type="submission" date="2016-07" db="EMBL/GenBank/DDBJ databases">
        <title>Genome analysis of Sphingobacterium siyangense T12B17.</title>
        <authorList>
            <person name="Xu D."/>
            <person name="Su Y."/>
            <person name="Zheng S."/>
        </authorList>
    </citation>
    <scope>NUCLEOTIDE SEQUENCE [LARGE SCALE GENOMIC DNA]</scope>
    <source>
        <strain evidence="3 4">T12B17</strain>
    </source>
</reference>